<organism evidence="1 2">
    <name type="scientific">Agathobaculum butyriciproducens</name>
    <dbReference type="NCBI Taxonomy" id="1628085"/>
    <lineage>
        <taxon>Bacteria</taxon>
        <taxon>Bacillati</taxon>
        <taxon>Bacillota</taxon>
        <taxon>Clostridia</taxon>
        <taxon>Eubacteriales</taxon>
        <taxon>Butyricicoccaceae</taxon>
        <taxon>Agathobaculum</taxon>
    </lineage>
</organism>
<dbReference type="GeneID" id="98661084"/>
<dbReference type="RefSeq" id="WP_227600353.1">
    <property type="nucleotide sequence ID" value="NZ_JAJEPX010000008.1"/>
</dbReference>
<dbReference type="EMBL" id="JAJEPX010000008">
    <property type="protein sequence ID" value="MCC2176389.1"/>
    <property type="molecule type" value="Genomic_DNA"/>
</dbReference>
<evidence type="ECO:0000313" key="1">
    <source>
        <dbReference type="EMBL" id="MCC2176389.1"/>
    </source>
</evidence>
<sequence>MPLSDRAFQFAPFAALSGYADTIRETQRLTERKIELDEGTIEMLNRRYRRLMDTLDSRPTVSITYFRPDERKEGGAYLTVTGVVRKLDPAARRIIMQDGTVIPAAEISAMEGEIFSDMDEW</sequence>
<protein>
    <submittedName>
        <fullName evidence="1">YolD-like family protein</fullName>
    </submittedName>
</protein>
<name>A0AAW4VWP9_9FIRM</name>
<proteinExistence type="predicted"/>
<reference evidence="1 2" key="1">
    <citation type="submission" date="2021-10" db="EMBL/GenBank/DDBJ databases">
        <title>Anaerobic single-cell dispensing facilitates the cultivation of human gut bacteria.</title>
        <authorList>
            <person name="Afrizal A."/>
        </authorList>
    </citation>
    <scope>NUCLEOTIDE SEQUENCE [LARGE SCALE GENOMIC DNA]</scope>
    <source>
        <strain evidence="1 2">CLA-AA-H270</strain>
    </source>
</reference>
<accession>A0AAW4VWP9</accession>
<gene>
    <name evidence="1" type="ORF">LKD22_04470</name>
</gene>
<dbReference type="AlphaFoldDB" id="A0AAW4VWP9"/>
<evidence type="ECO:0000313" key="2">
    <source>
        <dbReference type="Proteomes" id="UP001298753"/>
    </source>
</evidence>
<dbReference type="Proteomes" id="UP001298753">
    <property type="component" value="Unassembled WGS sequence"/>
</dbReference>
<comment type="caution">
    <text evidence="1">The sequence shown here is derived from an EMBL/GenBank/DDBJ whole genome shotgun (WGS) entry which is preliminary data.</text>
</comment>
<keyword evidence="2" id="KW-1185">Reference proteome</keyword>